<feature type="signal peptide" evidence="5">
    <location>
        <begin position="1"/>
        <end position="33"/>
    </location>
</feature>
<protein>
    <submittedName>
        <fullName evidence="7">BamA/TamA family outer membrane protein</fullName>
    </submittedName>
</protein>
<dbReference type="Gene3D" id="2.40.160.50">
    <property type="entry name" value="membrane protein fhac: a member of the omp85/tpsb transporter family"/>
    <property type="match status" value="1"/>
</dbReference>
<name>A0A931HBQ9_9SPHN</name>
<evidence type="ECO:0000313" key="7">
    <source>
        <dbReference type="EMBL" id="MBH0113097.1"/>
    </source>
</evidence>
<sequence length="780" mass="83462">MCAGSHGARRVRARAGVGLLALALAQAVTPAAAQEGAVKAAGAQSDDAEDRQASGNRDDLEIGALDLPAPPQDVPLPEVEPIITEREFNRIVPGLEADDDAELDKPLESIEAFEARLAREAEVGDTDGAANPQPQTASAVDDDVPLDDPALADGDVSEEIEDAPVRDAELTAPLPSLDSFEVTPVEFAQEETQGEKTPEVRYKVALEGIEEADKETEASLAGTFKELSALEDGDGKAANAAMVSARLTEDTSLIETILASEGWYSPNIRGRLVPSRDEDEPGLTARIQVTPGQRYTFSDITVEADPTIPETLIADNMPLKVGEPIVAGRVQGAEARVALALPENGYPFAKVGQRDILLDRDTGEGAYTLPVDVGPRGRFGPIVTSGETAFDAEHVAVLARFKEGELYDSRKVDDLRKAMVGTGLFSTVAVEPQQTGEDLGDGTQSVRLDVKQDAGPPRTIAGSLGFAAGEGITAQGSWTHRNMWPPEGALIAHAIAGTQQQGLGATFRRSNAGKRDRTLEITAEAFHNDYDAYSAYTGRLAARISRDSTPIWQKRYTYAFGIELLGTAETSYNLQSGERERNTYYIAGVNGQVGIDTSDSLLDPTKGFRVTTLIQPEATLNNGFDPYVRARIDASAYFPATDSLVVAGRLRFGTIQGVDLVDIAPSRRLYAGGGGSVRGFSYQGLGEQAPDGDPIGGRSLNEASIEARYRFGNYGVVAFVDAGQAYRETMPQFNDIRYGVGIGGRFYTNFGPMRLDIATPVNRRPGESRINLYLSIGQAF</sequence>
<dbReference type="InterPro" id="IPR000184">
    <property type="entry name" value="Bac_surfAg_D15"/>
</dbReference>
<feature type="domain" description="Bacterial surface antigen (D15)" evidence="6">
    <location>
        <begin position="496"/>
        <end position="780"/>
    </location>
</feature>
<dbReference type="PANTHER" id="PTHR12815:SF42">
    <property type="entry name" value="BACTERIAL SURFACE ANTIGEN (D15) DOMAIN-CONTAINING PROTEIN"/>
    <property type="match status" value="1"/>
</dbReference>
<reference evidence="7" key="1">
    <citation type="submission" date="2020-11" db="EMBL/GenBank/DDBJ databases">
        <title>Novosphingobium aureum sp. nov., a marine bacterium isolated from sediment of a salt flat.</title>
        <authorList>
            <person name="Yoo Y."/>
            <person name="Kim J.-J."/>
        </authorList>
    </citation>
    <scope>NUCLEOTIDE SEQUENCE</scope>
    <source>
        <strain evidence="7">YJ-S2-02</strain>
    </source>
</reference>
<keyword evidence="3" id="KW-0472">Membrane</keyword>
<proteinExistence type="predicted"/>
<evidence type="ECO:0000256" key="3">
    <source>
        <dbReference type="ARBA" id="ARBA00023136"/>
    </source>
</evidence>
<feature type="chain" id="PRO_5037503837" evidence="5">
    <location>
        <begin position="34"/>
        <end position="780"/>
    </location>
</feature>
<dbReference type="InterPro" id="IPR039910">
    <property type="entry name" value="D15-like"/>
</dbReference>
<dbReference type="AlphaFoldDB" id="A0A931HBQ9"/>
<keyword evidence="2" id="KW-1134">Transmembrane beta strand</keyword>
<evidence type="ECO:0000256" key="1">
    <source>
        <dbReference type="ARBA" id="ARBA00004370"/>
    </source>
</evidence>
<evidence type="ECO:0000256" key="2">
    <source>
        <dbReference type="ARBA" id="ARBA00022452"/>
    </source>
</evidence>
<keyword evidence="8" id="KW-1185">Reference proteome</keyword>
<evidence type="ECO:0000256" key="5">
    <source>
        <dbReference type="SAM" id="SignalP"/>
    </source>
</evidence>
<dbReference type="PANTHER" id="PTHR12815">
    <property type="entry name" value="SORTING AND ASSEMBLY MACHINERY SAMM50 PROTEIN FAMILY MEMBER"/>
    <property type="match status" value="1"/>
</dbReference>
<organism evidence="7 8">
    <name type="scientific">Novosphingobium aureum</name>
    <dbReference type="NCBI Taxonomy" id="2792964"/>
    <lineage>
        <taxon>Bacteria</taxon>
        <taxon>Pseudomonadati</taxon>
        <taxon>Pseudomonadota</taxon>
        <taxon>Alphaproteobacteria</taxon>
        <taxon>Sphingomonadales</taxon>
        <taxon>Sphingomonadaceae</taxon>
        <taxon>Novosphingobium</taxon>
    </lineage>
</organism>
<accession>A0A931HBQ9</accession>
<dbReference type="GO" id="GO:0019867">
    <property type="term" value="C:outer membrane"/>
    <property type="evidence" value="ECO:0007669"/>
    <property type="project" value="InterPro"/>
</dbReference>
<dbReference type="Gene3D" id="3.10.20.310">
    <property type="entry name" value="membrane protein fhac"/>
    <property type="match status" value="2"/>
</dbReference>
<keyword evidence="2" id="KW-0812">Transmembrane</keyword>
<dbReference type="Pfam" id="PF01103">
    <property type="entry name" value="Omp85"/>
    <property type="match status" value="1"/>
</dbReference>
<evidence type="ECO:0000313" key="8">
    <source>
        <dbReference type="Proteomes" id="UP000617634"/>
    </source>
</evidence>
<evidence type="ECO:0000256" key="4">
    <source>
        <dbReference type="SAM" id="MobiDB-lite"/>
    </source>
</evidence>
<evidence type="ECO:0000259" key="6">
    <source>
        <dbReference type="Pfam" id="PF01103"/>
    </source>
</evidence>
<comment type="caution">
    <text evidence="7">The sequence shown here is derived from an EMBL/GenBank/DDBJ whole genome shotgun (WGS) entry which is preliminary data.</text>
</comment>
<comment type="subcellular location">
    <subcellularLocation>
        <location evidence="1">Membrane</location>
    </subcellularLocation>
</comment>
<keyword evidence="5" id="KW-0732">Signal</keyword>
<dbReference type="EMBL" id="JADZGI010000001">
    <property type="protein sequence ID" value="MBH0113097.1"/>
    <property type="molecule type" value="Genomic_DNA"/>
</dbReference>
<gene>
    <name evidence="7" type="ORF">I5E68_09070</name>
</gene>
<dbReference type="Proteomes" id="UP000617634">
    <property type="component" value="Unassembled WGS sequence"/>
</dbReference>
<feature type="region of interest" description="Disordered" evidence="4">
    <location>
        <begin position="124"/>
        <end position="146"/>
    </location>
</feature>